<feature type="signal peptide" evidence="1">
    <location>
        <begin position="1"/>
        <end position="22"/>
    </location>
</feature>
<dbReference type="AlphaFoldDB" id="A0A8X6GPF3"/>
<reference evidence="2" key="1">
    <citation type="submission" date="2020-07" db="EMBL/GenBank/DDBJ databases">
        <title>Multicomponent nature underlies the extraordinary mechanical properties of spider dragline silk.</title>
        <authorList>
            <person name="Kono N."/>
            <person name="Nakamura H."/>
            <person name="Mori M."/>
            <person name="Yoshida Y."/>
            <person name="Ohtoshi R."/>
            <person name="Malay A.D."/>
            <person name="Moran D.A.P."/>
            <person name="Tomita M."/>
            <person name="Numata K."/>
            <person name="Arakawa K."/>
        </authorList>
    </citation>
    <scope>NUCLEOTIDE SEQUENCE</scope>
</reference>
<organism evidence="2 3">
    <name type="scientific">Trichonephila clavata</name>
    <name type="common">Joro spider</name>
    <name type="synonym">Nephila clavata</name>
    <dbReference type="NCBI Taxonomy" id="2740835"/>
    <lineage>
        <taxon>Eukaryota</taxon>
        <taxon>Metazoa</taxon>
        <taxon>Ecdysozoa</taxon>
        <taxon>Arthropoda</taxon>
        <taxon>Chelicerata</taxon>
        <taxon>Arachnida</taxon>
        <taxon>Araneae</taxon>
        <taxon>Araneomorphae</taxon>
        <taxon>Entelegynae</taxon>
        <taxon>Araneoidea</taxon>
        <taxon>Nephilidae</taxon>
        <taxon>Trichonephila</taxon>
    </lineage>
</organism>
<dbReference type="EMBL" id="BMAO01016430">
    <property type="protein sequence ID" value="GFR08447.1"/>
    <property type="molecule type" value="Genomic_DNA"/>
</dbReference>
<evidence type="ECO:0000313" key="3">
    <source>
        <dbReference type="Proteomes" id="UP000887116"/>
    </source>
</evidence>
<keyword evidence="3" id="KW-1185">Reference proteome</keyword>
<protein>
    <submittedName>
        <fullName evidence="2">Uncharacterized protein</fullName>
    </submittedName>
</protein>
<keyword evidence="1" id="KW-0732">Signal</keyword>
<name>A0A8X6GPF3_TRICU</name>
<evidence type="ECO:0000313" key="2">
    <source>
        <dbReference type="EMBL" id="GFR08447.1"/>
    </source>
</evidence>
<comment type="caution">
    <text evidence="2">The sequence shown here is derived from an EMBL/GenBank/DDBJ whole genome shotgun (WGS) entry which is preliminary data.</text>
</comment>
<dbReference type="Proteomes" id="UP000887116">
    <property type="component" value="Unassembled WGS sequence"/>
</dbReference>
<sequence>MNVFKLHLCVFISINAFCQVIAETQEVVLPPEQEETEYWKQEIQRLLENWPSNSNCESKWTSNLSFTLYIYWS</sequence>
<accession>A0A8X6GPF3</accession>
<feature type="chain" id="PRO_5036481566" evidence="1">
    <location>
        <begin position="23"/>
        <end position="73"/>
    </location>
</feature>
<proteinExistence type="predicted"/>
<evidence type="ECO:0000256" key="1">
    <source>
        <dbReference type="SAM" id="SignalP"/>
    </source>
</evidence>
<gene>
    <name evidence="2" type="ORF">TNCT_626871</name>
</gene>